<dbReference type="RefSeq" id="WP_153817396.1">
    <property type="nucleotide sequence ID" value="NZ_WJIE01000001.1"/>
</dbReference>
<dbReference type="InterPro" id="IPR011009">
    <property type="entry name" value="Kinase-like_dom_sf"/>
</dbReference>
<evidence type="ECO:0000313" key="3">
    <source>
        <dbReference type="Proteomes" id="UP000440224"/>
    </source>
</evidence>
<comment type="caution">
    <text evidence="2">The sequence shown here is derived from an EMBL/GenBank/DDBJ whole genome shotgun (WGS) entry which is preliminary data.</text>
</comment>
<sequence length="521" mass="53725">MSITPGTLRAEMEARRASGRTFDLKESLSVLVPLCTEIGELHREGKALFVHPSAILYTGTAVSLLEDKAEALPELPADRACIAPECRKGTPGDARASVFSIGAILYEMLTSGSVGPGMKRPTDVVPDLPASLEMILGKALVADAKHRPADLGALAQALHNVAPGASVAPPPTDAGLDDGVEIDVAMSLIPPAAAGGGVAIPAAPKAPNIGGAPVSQARPAAPVHDGPFPIAVVQAPQVRNANDPTQRLADLKAALESDPRPRYVVIKDGMDHGPFSAVEVLQQIATGNFTGDNPLRDSILNEERFIKDWEQFAPYAEQAKLNRDIKQEKKNLEAVVVAERKGTQYKALIGLAVIGVLGAGFAGWLLSKRGSKDDSKEVQGDSVVAVEVDAGLGKGKSGPAGGGGVVGGGGGKYPTLGGGMSCEGAQARYVEDYSKDAPPDLTAGAYGNVLNRGTYLNACSVPPSVSVNVCAAVQNGRAVGVTVTTNPSNPGLNSCIAGQVRGLSFPSHPRLDVSRTSFAAQ</sequence>
<keyword evidence="1" id="KW-0812">Transmembrane</keyword>
<accession>A0A6N7PK16</accession>
<keyword evidence="3" id="KW-1185">Reference proteome</keyword>
<keyword evidence="1" id="KW-1133">Transmembrane helix</keyword>
<reference evidence="2 3" key="1">
    <citation type="submission" date="2019-10" db="EMBL/GenBank/DDBJ databases">
        <title>A soil myxobacterium in the family Polyangiaceae.</title>
        <authorList>
            <person name="Li Y."/>
            <person name="Wang J."/>
        </authorList>
    </citation>
    <scope>NUCLEOTIDE SEQUENCE [LARGE SCALE GENOMIC DNA]</scope>
    <source>
        <strain evidence="2 3">DSM 14734</strain>
    </source>
</reference>
<dbReference type="AlphaFoldDB" id="A0A6N7PK16"/>
<keyword evidence="1" id="KW-0472">Membrane</keyword>
<protein>
    <recommendedName>
        <fullName evidence="4">Protein kinase domain-containing protein</fullName>
    </recommendedName>
</protein>
<dbReference type="Proteomes" id="UP000440224">
    <property type="component" value="Unassembled WGS sequence"/>
</dbReference>
<gene>
    <name evidence="2" type="ORF">GF068_00885</name>
</gene>
<proteinExistence type="predicted"/>
<dbReference type="OrthoDB" id="5481427at2"/>
<dbReference type="EMBL" id="WJIE01000001">
    <property type="protein sequence ID" value="MRG90485.1"/>
    <property type="molecule type" value="Genomic_DNA"/>
</dbReference>
<dbReference type="Gene3D" id="1.10.510.10">
    <property type="entry name" value="Transferase(Phosphotransferase) domain 1"/>
    <property type="match status" value="1"/>
</dbReference>
<name>A0A6N7PK16_9BACT</name>
<feature type="transmembrane region" description="Helical" evidence="1">
    <location>
        <begin position="347"/>
        <end position="366"/>
    </location>
</feature>
<evidence type="ECO:0000313" key="2">
    <source>
        <dbReference type="EMBL" id="MRG90485.1"/>
    </source>
</evidence>
<evidence type="ECO:0008006" key="4">
    <source>
        <dbReference type="Google" id="ProtNLM"/>
    </source>
</evidence>
<evidence type="ECO:0000256" key="1">
    <source>
        <dbReference type="SAM" id="Phobius"/>
    </source>
</evidence>
<dbReference type="SUPFAM" id="SSF56112">
    <property type="entry name" value="Protein kinase-like (PK-like)"/>
    <property type="match status" value="1"/>
</dbReference>
<organism evidence="2 3">
    <name type="scientific">Polyangium spumosum</name>
    <dbReference type="NCBI Taxonomy" id="889282"/>
    <lineage>
        <taxon>Bacteria</taxon>
        <taxon>Pseudomonadati</taxon>
        <taxon>Myxococcota</taxon>
        <taxon>Polyangia</taxon>
        <taxon>Polyangiales</taxon>
        <taxon>Polyangiaceae</taxon>
        <taxon>Polyangium</taxon>
    </lineage>
</organism>